<proteinExistence type="predicted"/>
<dbReference type="EMBL" id="KN648569">
    <property type="protein sequence ID" value="KHN35283.1"/>
    <property type="molecule type" value="Genomic_DNA"/>
</dbReference>
<reference evidence="1" key="1">
    <citation type="submission" date="2014-07" db="EMBL/GenBank/DDBJ databases">
        <title>Identification of a novel salt tolerance gene in wild soybean by whole-genome sequencing.</title>
        <authorList>
            <person name="Lam H.-M."/>
            <person name="Qi X."/>
            <person name="Li M.-W."/>
            <person name="Liu X."/>
            <person name="Xie M."/>
            <person name="Ni M."/>
            <person name="Xu X."/>
        </authorList>
    </citation>
    <scope>NUCLEOTIDE SEQUENCE [LARGE SCALE GENOMIC DNA]</scope>
    <source>
        <tissue evidence="1">Root</tissue>
    </source>
</reference>
<dbReference type="Proteomes" id="UP000053555">
    <property type="component" value="Unassembled WGS sequence"/>
</dbReference>
<gene>
    <name evidence="1" type="ORF">glysoja_049541</name>
</gene>
<organism evidence="1">
    <name type="scientific">Glycine soja</name>
    <name type="common">Wild soybean</name>
    <dbReference type="NCBI Taxonomy" id="3848"/>
    <lineage>
        <taxon>Eukaryota</taxon>
        <taxon>Viridiplantae</taxon>
        <taxon>Streptophyta</taxon>
        <taxon>Embryophyta</taxon>
        <taxon>Tracheophyta</taxon>
        <taxon>Spermatophyta</taxon>
        <taxon>Magnoliopsida</taxon>
        <taxon>eudicotyledons</taxon>
        <taxon>Gunneridae</taxon>
        <taxon>Pentapetalae</taxon>
        <taxon>rosids</taxon>
        <taxon>fabids</taxon>
        <taxon>Fabales</taxon>
        <taxon>Fabaceae</taxon>
        <taxon>Papilionoideae</taxon>
        <taxon>50 kb inversion clade</taxon>
        <taxon>NPAAA clade</taxon>
        <taxon>indigoferoid/millettioid clade</taxon>
        <taxon>Phaseoleae</taxon>
        <taxon>Glycine</taxon>
        <taxon>Glycine subgen. Soja</taxon>
    </lineage>
</organism>
<name>A0A0B2RSF4_GLYSO</name>
<dbReference type="AlphaFoldDB" id="A0A0B2RSF4"/>
<protein>
    <submittedName>
        <fullName evidence="1">Uncharacterized protein</fullName>
    </submittedName>
</protein>
<sequence length="72" mass="8097">DVVDIENLILNYFTFLSESENSIVVNNLIGSIIPSLVTQEDNLILTNLPSIEEMCKAIFSMNSCRARSHYGF</sequence>
<feature type="non-terminal residue" evidence="1">
    <location>
        <position position="72"/>
    </location>
</feature>
<accession>A0A0B2RSF4</accession>
<feature type="non-terminal residue" evidence="1">
    <location>
        <position position="1"/>
    </location>
</feature>
<evidence type="ECO:0000313" key="1">
    <source>
        <dbReference type="EMBL" id="KHN35283.1"/>
    </source>
</evidence>